<dbReference type="InterPro" id="IPR036162">
    <property type="entry name" value="Resolvase-like_N_sf"/>
</dbReference>
<proteinExistence type="predicted"/>
<dbReference type="AlphaFoldDB" id="A0A1V4DE85"/>
<keyword evidence="7" id="KW-1185">Reference proteome</keyword>
<dbReference type="RefSeq" id="WP_079344822.1">
    <property type="nucleotide sequence ID" value="NZ_MVAB01000001.1"/>
</dbReference>
<evidence type="ECO:0000256" key="1">
    <source>
        <dbReference type="ARBA" id="ARBA00022908"/>
    </source>
</evidence>
<dbReference type="Gene3D" id="3.40.50.1390">
    <property type="entry name" value="Resolvase, N-terminal catalytic domain"/>
    <property type="match status" value="1"/>
</dbReference>
<dbReference type="InterPro" id="IPR055247">
    <property type="entry name" value="InsJ-like_HTH"/>
</dbReference>
<gene>
    <name evidence="6" type="ORF">BW731_00635</name>
</gene>
<dbReference type="PROSITE" id="PS51736">
    <property type="entry name" value="RECOMBINASES_3"/>
    <property type="match status" value="1"/>
</dbReference>
<dbReference type="InterPro" id="IPR050639">
    <property type="entry name" value="SSR_resolvase"/>
</dbReference>
<feature type="domain" description="Resolvase/invertase-type recombinase catalytic" evidence="5">
    <location>
        <begin position="2"/>
        <end position="137"/>
    </location>
</feature>
<evidence type="ECO:0000256" key="4">
    <source>
        <dbReference type="PIRSR" id="PIRSR606118-50"/>
    </source>
</evidence>
<dbReference type="CDD" id="cd03768">
    <property type="entry name" value="SR_ResInv"/>
    <property type="match status" value="1"/>
</dbReference>
<dbReference type="PANTHER" id="PTHR30461:SF2">
    <property type="entry name" value="SERINE RECOMBINASE PINE-RELATED"/>
    <property type="match status" value="1"/>
</dbReference>
<dbReference type="InterPro" id="IPR006119">
    <property type="entry name" value="Resolv_N"/>
</dbReference>
<keyword evidence="2" id="KW-0238">DNA-binding</keyword>
<feature type="active site" description="O-(5'-phospho-DNA)-serine intermediate" evidence="4">
    <location>
        <position position="10"/>
    </location>
</feature>
<organism evidence="6 7">
    <name type="scientific">Vagococcus martis</name>
    <dbReference type="NCBI Taxonomy" id="1768210"/>
    <lineage>
        <taxon>Bacteria</taxon>
        <taxon>Bacillati</taxon>
        <taxon>Bacillota</taxon>
        <taxon>Bacilli</taxon>
        <taxon>Lactobacillales</taxon>
        <taxon>Enterococcaceae</taxon>
        <taxon>Vagococcus</taxon>
    </lineage>
</organism>
<dbReference type="EMBL" id="MVAB01000001">
    <property type="protein sequence ID" value="OPF86808.1"/>
    <property type="molecule type" value="Genomic_DNA"/>
</dbReference>
<dbReference type="SUPFAM" id="SSF53041">
    <property type="entry name" value="Resolvase-like"/>
    <property type="match status" value="1"/>
</dbReference>
<protein>
    <submittedName>
        <fullName evidence="6">Resolvase</fullName>
    </submittedName>
</protein>
<name>A0A1V4DE85_9ENTE</name>
<dbReference type="InterPro" id="IPR006118">
    <property type="entry name" value="Recombinase_CS"/>
</dbReference>
<keyword evidence="1" id="KW-0229">DNA integration</keyword>
<reference evidence="6 7" key="1">
    <citation type="submission" date="2017-02" db="EMBL/GenBank/DDBJ databases">
        <title>Vagococcus cremeus sp. nov., isolated from the small intestine of a marten, Martes flavigula.</title>
        <authorList>
            <person name="Tak E.J."/>
            <person name="Bae J.-W."/>
        </authorList>
    </citation>
    <scope>NUCLEOTIDE SEQUENCE [LARGE SCALE GENOMIC DNA]</scope>
    <source>
        <strain evidence="6 7">D7T301</strain>
    </source>
</reference>
<evidence type="ECO:0000259" key="5">
    <source>
        <dbReference type="PROSITE" id="PS51736"/>
    </source>
</evidence>
<dbReference type="GO" id="GO:0015074">
    <property type="term" value="P:DNA integration"/>
    <property type="evidence" value="ECO:0007669"/>
    <property type="project" value="UniProtKB-KW"/>
</dbReference>
<keyword evidence="3" id="KW-0233">DNA recombination</keyword>
<evidence type="ECO:0000256" key="3">
    <source>
        <dbReference type="ARBA" id="ARBA00023172"/>
    </source>
</evidence>
<accession>A0A1V4DE85</accession>
<dbReference type="GO" id="GO:0000150">
    <property type="term" value="F:DNA strand exchange activity"/>
    <property type="evidence" value="ECO:0007669"/>
    <property type="project" value="InterPro"/>
</dbReference>
<dbReference type="GO" id="GO:0003677">
    <property type="term" value="F:DNA binding"/>
    <property type="evidence" value="ECO:0007669"/>
    <property type="project" value="UniProtKB-KW"/>
</dbReference>
<dbReference type="SMART" id="SM00857">
    <property type="entry name" value="Resolvase"/>
    <property type="match status" value="1"/>
</dbReference>
<evidence type="ECO:0000313" key="7">
    <source>
        <dbReference type="Proteomes" id="UP000189970"/>
    </source>
</evidence>
<dbReference type="Pfam" id="PF00239">
    <property type="entry name" value="Resolvase"/>
    <property type="match status" value="1"/>
</dbReference>
<dbReference type="PANTHER" id="PTHR30461">
    <property type="entry name" value="DNA-INVERTASE FROM LAMBDOID PROPHAGE"/>
    <property type="match status" value="1"/>
</dbReference>
<dbReference type="Pfam" id="PF13518">
    <property type="entry name" value="HTH_28"/>
    <property type="match status" value="1"/>
</dbReference>
<comment type="caution">
    <text evidence="6">The sequence shown here is derived from an EMBL/GenBank/DDBJ whole genome shotgun (WGS) entry which is preliminary data.</text>
</comment>
<evidence type="ECO:0000313" key="6">
    <source>
        <dbReference type="EMBL" id="OPF86808.1"/>
    </source>
</evidence>
<dbReference type="Proteomes" id="UP000189970">
    <property type="component" value="Unassembled WGS sequence"/>
</dbReference>
<sequence length="189" mass="21433">MKKVAYIRTSTGKQTLGIEVQKDALKAYQPTHWFIEQVSGRKENREQLNKALDILEEGDTLIVYKLDRLGRSTKQLVNLISQLEDNGIHLNIVTEGIDTSTATGKLIFTILSAVAEMEASLISERTKQALAVSENKGGRPRLDNTTKVKVLEMYQKQVYTVKQMAIKLNISESSIYRILRKFKYKNNKG</sequence>
<dbReference type="Gene3D" id="1.10.10.60">
    <property type="entry name" value="Homeodomain-like"/>
    <property type="match status" value="1"/>
</dbReference>
<dbReference type="PROSITE" id="PS00398">
    <property type="entry name" value="RECOMBINASES_2"/>
    <property type="match status" value="1"/>
</dbReference>
<evidence type="ECO:0000256" key="2">
    <source>
        <dbReference type="ARBA" id="ARBA00023125"/>
    </source>
</evidence>